<organism evidence="3 4">
    <name type="scientific">Romanomermis culicivorax</name>
    <name type="common">Nematode worm</name>
    <dbReference type="NCBI Taxonomy" id="13658"/>
    <lineage>
        <taxon>Eukaryota</taxon>
        <taxon>Metazoa</taxon>
        <taxon>Ecdysozoa</taxon>
        <taxon>Nematoda</taxon>
        <taxon>Enoplea</taxon>
        <taxon>Dorylaimia</taxon>
        <taxon>Mermithida</taxon>
        <taxon>Mermithoidea</taxon>
        <taxon>Mermithidae</taxon>
        <taxon>Romanomermis</taxon>
    </lineage>
</organism>
<keyword evidence="3" id="KW-1185">Reference proteome</keyword>
<feature type="coiled-coil region" evidence="1">
    <location>
        <begin position="94"/>
        <end position="156"/>
    </location>
</feature>
<feature type="coiled-coil region" evidence="1">
    <location>
        <begin position="218"/>
        <end position="420"/>
    </location>
</feature>
<evidence type="ECO:0000256" key="1">
    <source>
        <dbReference type="SAM" id="Coils"/>
    </source>
</evidence>
<evidence type="ECO:0000256" key="2">
    <source>
        <dbReference type="SAM" id="MobiDB-lite"/>
    </source>
</evidence>
<sequence length="510" mass="60240">MKRNGTDCQQLETFSLKISFRSRRITAIVLKTTDGYLQPNRSGRKFPFRSVTLRRLHSVPSEKASYKLSKNIQFVEFRISLLENIPPVNFRIAMPNLSLEYQRLQEELEDDNKRLEILKKENEEYKRIYRQRLEMMKLVEKDCQDVKEAYRNVQQAKIKLAAKLSDGEKNVKKNAEEWAAIKGTMESYKQRLIEFKKKNYFAIFDDLNEKRKLELEYQKQEEADKQMYATEKKKLEDKLQIVQRQLNNEASSSVVEKNELKKQMEALKKQSEEQYKSFCSEKQKLAEKMEMVENQLRNEAKRLATEKNDLQSHLENVQHELEAKQQKFEMEKQNLGKELENVKKRLENESRMLASEKKDLEEKLQVVQRQLNDEASNSLAEKNELKKQMENLEKQLEEQLKNFCSEKQKMTEKMEMVESQLRNEMKPSLFVHRLAPAAVETVAKNPPPTKRSSFNIYTYGKGANTEKRTTLSLNKDSRGAPTPKRIQNKKKQLHDENNSSTSWLFEEVID</sequence>
<reference evidence="4" key="1">
    <citation type="submission" date="2022-11" db="UniProtKB">
        <authorList>
            <consortium name="WormBaseParasite"/>
        </authorList>
    </citation>
    <scope>IDENTIFICATION</scope>
</reference>
<name>A0A915K1Z4_ROMCU</name>
<accession>A0A915K1Z4</accession>
<keyword evidence="1" id="KW-0175">Coiled coil</keyword>
<protein>
    <submittedName>
        <fullName evidence="4">Synaptonemal complex protein 1</fullName>
    </submittedName>
</protein>
<evidence type="ECO:0000313" key="3">
    <source>
        <dbReference type="Proteomes" id="UP000887565"/>
    </source>
</evidence>
<dbReference type="PANTHER" id="PTHR45615">
    <property type="entry name" value="MYOSIN HEAVY CHAIN, NON-MUSCLE"/>
    <property type="match status" value="1"/>
</dbReference>
<feature type="region of interest" description="Disordered" evidence="2">
    <location>
        <begin position="472"/>
        <end position="510"/>
    </location>
</feature>
<dbReference type="WBParaSite" id="nRc.2.0.1.t32240-RA">
    <property type="protein sequence ID" value="nRc.2.0.1.t32240-RA"/>
    <property type="gene ID" value="nRc.2.0.1.g32240"/>
</dbReference>
<dbReference type="PANTHER" id="PTHR45615:SF80">
    <property type="entry name" value="GRIP DOMAIN-CONTAINING PROTEIN"/>
    <property type="match status" value="1"/>
</dbReference>
<dbReference type="AlphaFoldDB" id="A0A915K1Z4"/>
<dbReference type="OMA" id="RNEAQYY"/>
<evidence type="ECO:0000313" key="4">
    <source>
        <dbReference type="WBParaSite" id="nRc.2.0.1.t32240-RA"/>
    </source>
</evidence>
<proteinExistence type="predicted"/>
<dbReference type="Proteomes" id="UP000887565">
    <property type="component" value="Unplaced"/>
</dbReference>